<proteinExistence type="predicted"/>
<feature type="non-terminal residue" evidence="2">
    <location>
        <position position="278"/>
    </location>
</feature>
<dbReference type="RefSeq" id="XP_056858270.1">
    <property type="nucleotide sequence ID" value="XM_057002290.1"/>
</dbReference>
<dbReference type="OrthoDB" id="1114112at2759"/>
<accession>A0A9W3D313</accession>
<evidence type="ECO:0000313" key="1">
    <source>
        <dbReference type="Proteomes" id="UP000504610"/>
    </source>
</evidence>
<keyword evidence="1" id="KW-1185">Reference proteome</keyword>
<evidence type="ECO:0000313" key="2">
    <source>
        <dbReference type="RefSeq" id="XP_056858270.1"/>
    </source>
</evidence>
<dbReference type="GeneID" id="130507590"/>
<sequence>MEPDQIILNQLMKAIQTMGDRMTQLENSGLALPEGRHRVGETPRAGYVEPKPPDPSLIIIPHQTSKTQSHIVHSYSDYGSAKKSKLYTFSGRRNYLEWERNLDEWFYYNHILKKERLAYAIGQLKDVAFKWWIKEQDERWLYKEPTITTWRDLKEAMRDKFAPEFTNSQIREQYPRRYPNRGSQEATRVVPQEGQRDMLPQVISQPKQRHQSTYCSSQKNGVPMTMEKKKVLSQSTLCKIDRKPDQASVQTKAKMRVQDTMQPKMLKEAKPVMKISYQ</sequence>
<dbReference type="KEGG" id="rsz:130507590"/>
<organism evidence="1 2">
    <name type="scientific">Raphanus sativus</name>
    <name type="common">Radish</name>
    <name type="synonym">Raphanus raphanistrum var. sativus</name>
    <dbReference type="NCBI Taxonomy" id="3726"/>
    <lineage>
        <taxon>Eukaryota</taxon>
        <taxon>Viridiplantae</taxon>
        <taxon>Streptophyta</taxon>
        <taxon>Embryophyta</taxon>
        <taxon>Tracheophyta</taxon>
        <taxon>Spermatophyta</taxon>
        <taxon>Magnoliopsida</taxon>
        <taxon>eudicotyledons</taxon>
        <taxon>Gunneridae</taxon>
        <taxon>Pentapetalae</taxon>
        <taxon>rosids</taxon>
        <taxon>malvids</taxon>
        <taxon>Brassicales</taxon>
        <taxon>Brassicaceae</taxon>
        <taxon>Brassiceae</taxon>
        <taxon>Raphanus</taxon>
    </lineage>
</organism>
<protein>
    <submittedName>
        <fullName evidence="2">Uncharacterized protein LOC130507590</fullName>
    </submittedName>
</protein>
<dbReference type="AlphaFoldDB" id="A0A9W3D313"/>
<dbReference type="Proteomes" id="UP000504610">
    <property type="component" value="Unplaced"/>
</dbReference>
<reference evidence="2" key="1">
    <citation type="submission" date="2025-08" db="UniProtKB">
        <authorList>
            <consortium name="RefSeq"/>
        </authorList>
    </citation>
    <scope>IDENTIFICATION</scope>
    <source>
        <tissue evidence="2">Leaf</tissue>
    </source>
</reference>
<name>A0A9W3D313_RAPSA</name>
<gene>
    <name evidence="2" type="primary">LOC130507590</name>
</gene>